<gene>
    <name evidence="2" type="ORF">C8N45_102310</name>
</gene>
<accession>A0A2T6KM53</accession>
<dbReference type="Gene3D" id="3.20.20.450">
    <property type="entry name" value="EAL domain"/>
    <property type="match status" value="1"/>
</dbReference>
<sequence>MARHAWFLSQFEWCLQWFLNDASLCRNDYAEYRVGLSSGPEFNALSGCSGTVWGCRPAVRAIFVRYGETVLAWWFYDELGSIGPDIFVPIAEQTGLIVELGQQILRQSSQKALKPNNRRKHWRF</sequence>
<dbReference type="PROSITE" id="PS50883">
    <property type="entry name" value="EAL"/>
    <property type="match status" value="1"/>
</dbReference>
<protein>
    <recommendedName>
        <fullName evidence="1">EAL domain-containing protein</fullName>
    </recommendedName>
</protein>
<keyword evidence="3" id="KW-1185">Reference proteome</keyword>
<name>A0A2T6KM53_9RHOB</name>
<dbReference type="InterPro" id="IPR001633">
    <property type="entry name" value="EAL_dom"/>
</dbReference>
<evidence type="ECO:0000313" key="2">
    <source>
        <dbReference type="EMBL" id="PUB17298.1"/>
    </source>
</evidence>
<reference evidence="2 3" key="1">
    <citation type="submission" date="2018-04" db="EMBL/GenBank/DDBJ databases">
        <title>Genomic Encyclopedia of Archaeal and Bacterial Type Strains, Phase II (KMG-II): from individual species to whole genera.</title>
        <authorList>
            <person name="Goeker M."/>
        </authorList>
    </citation>
    <scope>NUCLEOTIDE SEQUENCE [LARGE SCALE GENOMIC DNA]</scope>
    <source>
        <strain evidence="2 3">DSM 29955</strain>
    </source>
</reference>
<dbReference type="InterPro" id="IPR035919">
    <property type="entry name" value="EAL_sf"/>
</dbReference>
<proteinExistence type="predicted"/>
<evidence type="ECO:0000313" key="3">
    <source>
        <dbReference type="Proteomes" id="UP000244523"/>
    </source>
</evidence>
<organism evidence="2 3">
    <name type="scientific">Yoonia sediminilitoris</name>
    <dbReference type="NCBI Taxonomy" id="1286148"/>
    <lineage>
        <taxon>Bacteria</taxon>
        <taxon>Pseudomonadati</taxon>
        <taxon>Pseudomonadota</taxon>
        <taxon>Alphaproteobacteria</taxon>
        <taxon>Rhodobacterales</taxon>
        <taxon>Paracoccaceae</taxon>
        <taxon>Yoonia</taxon>
    </lineage>
</organism>
<dbReference type="AlphaFoldDB" id="A0A2T6KM53"/>
<dbReference type="Proteomes" id="UP000244523">
    <property type="component" value="Unassembled WGS sequence"/>
</dbReference>
<dbReference type="EMBL" id="QBUD01000002">
    <property type="protein sequence ID" value="PUB17298.1"/>
    <property type="molecule type" value="Genomic_DNA"/>
</dbReference>
<feature type="domain" description="EAL" evidence="1">
    <location>
        <begin position="34"/>
        <end position="124"/>
    </location>
</feature>
<comment type="caution">
    <text evidence="2">The sequence shown here is derived from an EMBL/GenBank/DDBJ whole genome shotgun (WGS) entry which is preliminary data.</text>
</comment>
<dbReference type="SUPFAM" id="SSF141868">
    <property type="entry name" value="EAL domain-like"/>
    <property type="match status" value="1"/>
</dbReference>
<evidence type="ECO:0000259" key="1">
    <source>
        <dbReference type="PROSITE" id="PS50883"/>
    </source>
</evidence>